<evidence type="ECO:0000256" key="1">
    <source>
        <dbReference type="ARBA" id="ARBA00009034"/>
    </source>
</evidence>
<keyword evidence="4" id="KW-0732">Signal</keyword>
<keyword evidence="7" id="KW-0472">Membrane</keyword>
<reference evidence="9" key="1">
    <citation type="submission" date="2022-03" db="EMBL/GenBank/DDBJ databases">
        <authorList>
            <person name="Sayadi A."/>
        </authorList>
    </citation>
    <scope>NUCLEOTIDE SEQUENCE</scope>
</reference>
<accession>A0A9P0JWL1</accession>
<keyword evidence="3" id="KW-0165">Cleavage on pair of basic residues</keyword>
<organism evidence="9 10">
    <name type="scientific">Acanthoscelides obtectus</name>
    <name type="common">Bean weevil</name>
    <name type="synonym">Bruchus obtectus</name>
    <dbReference type="NCBI Taxonomy" id="200917"/>
    <lineage>
        <taxon>Eukaryota</taxon>
        <taxon>Metazoa</taxon>
        <taxon>Ecdysozoa</taxon>
        <taxon>Arthropoda</taxon>
        <taxon>Hexapoda</taxon>
        <taxon>Insecta</taxon>
        <taxon>Pterygota</taxon>
        <taxon>Neoptera</taxon>
        <taxon>Endopterygota</taxon>
        <taxon>Coleoptera</taxon>
        <taxon>Polyphaga</taxon>
        <taxon>Cucujiformia</taxon>
        <taxon>Chrysomeloidea</taxon>
        <taxon>Chrysomelidae</taxon>
        <taxon>Bruchinae</taxon>
        <taxon>Bruchini</taxon>
        <taxon>Acanthoscelides</taxon>
    </lineage>
</organism>
<evidence type="ECO:0000256" key="6">
    <source>
        <dbReference type="RuleBase" id="RU000406"/>
    </source>
</evidence>
<evidence type="ECO:0000256" key="5">
    <source>
        <dbReference type="ARBA" id="ARBA00023157"/>
    </source>
</evidence>
<comment type="similarity">
    <text evidence="1 6">Belongs to the insulin family.</text>
</comment>
<dbReference type="PROSITE" id="PS00262">
    <property type="entry name" value="INSULIN"/>
    <property type="match status" value="1"/>
</dbReference>
<proteinExistence type="inferred from homology"/>
<evidence type="ECO:0000313" key="9">
    <source>
        <dbReference type="EMBL" id="CAH1962228.1"/>
    </source>
</evidence>
<keyword evidence="7" id="KW-0812">Transmembrane</keyword>
<sequence length="159" mass="18284">MTDSFDSFSTGLDTKGGEKELQEFLMVEKQKAQFNAQMISKIVIFFAILYTVSVCASPYMHHTRLTKRVKYCGPALADIVNLVCSGKYYAREDKRFSQNLNFDDYKDDDISSNLDDQPSYPFIPKELTSLVPMKIRRGIVEECCHNACSQEQIKEYCMK</sequence>
<name>A0A9P0JWL1_ACAOB</name>
<evidence type="ECO:0000313" key="10">
    <source>
        <dbReference type="Proteomes" id="UP001152888"/>
    </source>
</evidence>
<keyword evidence="7" id="KW-1133">Transmembrane helix</keyword>
<dbReference type="Gene3D" id="1.10.100.10">
    <property type="entry name" value="Insulin-like"/>
    <property type="match status" value="1"/>
</dbReference>
<keyword evidence="10" id="KW-1185">Reference proteome</keyword>
<dbReference type="PRINTS" id="PR00276">
    <property type="entry name" value="INSULINFAMLY"/>
</dbReference>
<comment type="caution">
    <text evidence="9">The sequence shown here is derived from an EMBL/GenBank/DDBJ whole genome shotgun (WGS) entry which is preliminary data.</text>
</comment>
<feature type="domain" description="Insulin-like" evidence="8">
    <location>
        <begin position="69"/>
        <end position="157"/>
    </location>
</feature>
<dbReference type="InterPro" id="IPR036438">
    <property type="entry name" value="Insulin-like_sf"/>
</dbReference>
<dbReference type="SUPFAM" id="SSF56994">
    <property type="entry name" value="Insulin-like"/>
    <property type="match status" value="1"/>
</dbReference>
<protein>
    <recommendedName>
        <fullName evidence="8">Insulin-like domain-containing protein</fullName>
    </recommendedName>
</protein>
<evidence type="ECO:0000256" key="2">
    <source>
        <dbReference type="ARBA" id="ARBA00011207"/>
    </source>
</evidence>
<gene>
    <name evidence="9" type="ORF">ACAOBT_LOCUS4575</name>
</gene>
<evidence type="ECO:0000256" key="7">
    <source>
        <dbReference type="SAM" id="Phobius"/>
    </source>
</evidence>
<dbReference type="InterPro" id="IPR022352">
    <property type="entry name" value="Ins/IGF/rlx"/>
</dbReference>
<dbReference type="Proteomes" id="UP001152888">
    <property type="component" value="Unassembled WGS sequence"/>
</dbReference>
<evidence type="ECO:0000256" key="3">
    <source>
        <dbReference type="ARBA" id="ARBA00022685"/>
    </source>
</evidence>
<keyword evidence="5" id="KW-1015">Disulfide bond</keyword>
<dbReference type="PANTHER" id="PTHR13647:SF4">
    <property type="entry name" value="INSULIN-LIKE PEPTIDE 1-RELATED"/>
    <property type="match status" value="1"/>
</dbReference>
<dbReference type="EMBL" id="CAKOFQ010006700">
    <property type="protein sequence ID" value="CAH1962228.1"/>
    <property type="molecule type" value="Genomic_DNA"/>
</dbReference>
<evidence type="ECO:0000256" key="4">
    <source>
        <dbReference type="ARBA" id="ARBA00022729"/>
    </source>
</evidence>
<dbReference type="GO" id="GO:0005179">
    <property type="term" value="F:hormone activity"/>
    <property type="evidence" value="ECO:0007669"/>
    <property type="project" value="InterPro"/>
</dbReference>
<dbReference type="SMART" id="SM00078">
    <property type="entry name" value="IlGF"/>
    <property type="match status" value="1"/>
</dbReference>
<dbReference type="InterPro" id="IPR022353">
    <property type="entry name" value="Insulin_CS"/>
</dbReference>
<comment type="subunit">
    <text evidence="2">Heterodimer of a B chain and an A chain linked by two disulfide bonds.</text>
</comment>
<feature type="transmembrane region" description="Helical" evidence="7">
    <location>
        <begin position="38"/>
        <end position="60"/>
    </location>
</feature>
<dbReference type="InterPro" id="IPR016179">
    <property type="entry name" value="Insulin-like"/>
</dbReference>
<comment type="subcellular location">
    <subcellularLocation>
        <location evidence="6">Secreted</location>
    </subcellularLocation>
</comment>
<dbReference type="AlphaFoldDB" id="A0A9P0JWL1"/>
<evidence type="ECO:0000259" key="8">
    <source>
        <dbReference type="SMART" id="SM00078"/>
    </source>
</evidence>
<dbReference type="OrthoDB" id="6330326at2759"/>
<dbReference type="PANTHER" id="PTHR13647">
    <property type="entry name" value="INSULIN-LIKE PEPTIDE 2-RELATED"/>
    <property type="match status" value="1"/>
</dbReference>
<keyword evidence="6" id="KW-0964">Secreted</keyword>
<dbReference type="GO" id="GO:0005576">
    <property type="term" value="C:extracellular region"/>
    <property type="evidence" value="ECO:0007669"/>
    <property type="project" value="UniProtKB-SubCell"/>
</dbReference>
<dbReference type="Pfam" id="PF00049">
    <property type="entry name" value="Insulin"/>
    <property type="match status" value="1"/>
</dbReference>